<evidence type="ECO:0000313" key="2">
    <source>
        <dbReference type="Proteomes" id="UP000019487"/>
    </source>
</evidence>
<proteinExistence type="predicted"/>
<keyword evidence="2" id="KW-1185">Reference proteome</keyword>
<reference evidence="1 2" key="1">
    <citation type="journal article" date="2014" name="Genome Announc.">
        <title>Draft genome sequence of Sclerotinia borealis, a psychrophilic plant pathogenic fungus.</title>
        <authorList>
            <person name="Mardanov A.V."/>
            <person name="Beletsky A.V."/>
            <person name="Kadnikov V.V."/>
            <person name="Ignatov A.N."/>
            <person name="Ravin N.V."/>
        </authorList>
    </citation>
    <scope>NUCLEOTIDE SEQUENCE [LARGE SCALE GENOMIC DNA]</scope>
    <source>
        <strain evidence="2">F-4157</strain>
    </source>
</reference>
<name>W9C8J9_SCLBF</name>
<protein>
    <submittedName>
        <fullName evidence="1">Uncharacterized protein</fullName>
    </submittedName>
</protein>
<dbReference type="Proteomes" id="UP000019487">
    <property type="component" value="Unassembled WGS sequence"/>
</dbReference>
<dbReference type="HOGENOM" id="CLU_1971797_0_0_1"/>
<evidence type="ECO:0000313" key="1">
    <source>
        <dbReference type="EMBL" id="ESZ92186.1"/>
    </source>
</evidence>
<comment type="caution">
    <text evidence="1">The sequence shown here is derived from an EMBL/GenBank/DDBJ whole genome shotgun (WGS) entry which is preliminary data.</text>
</comment>
<gene>
    <name evidence="1" type="ORF">SBOR_7443</name>
</gene>
<accession>W9C8J9</accession>
<sequence length="127" mass="14744">MKLLVKFTEDAQNHDKSWFQAIEFYLTNNDQDQCAFLRRALLRAIDDAVVSEHFSMINIHVLWDIGEDQPATQDLRCSSLFAIPRLLSHDQMYRNLAIALRFIRERCCSDYLRVEYSRVEEGAGASG</sequence>
<dbReference type="EMBL" id="AYSA01000413">
    <property type="protein sequence ID" value="ESZ92186.1"/>
    <property type="molecule type" value="Genomic_DNA"/>
</dbReference>
<dbReference type="AlphaFoldDB" id="W9C8J9"/>
<organism evidence="1 2">
    <name type="scientific">Sclerotinia borealis (strain F-4128)</name>
    <dbReference type="NCBI Taxonomy" id="1432307"/>
    <lineage>
        <taxon>Eukaryota</taxon>
        <taxon>Fungi</taxon>
        <taxon>Dikarya</taxon>
        <taxon>Ascomycota</taxon>
        <taxon>Pezizomycotina</taxon>
        <taxon>Leotiomycetes</taxon>
        <taxon>Helotiales</taxon>
        <taxon>Sclerotiniaceae</taxon>
        <taxon>Sclerotinia</taxon>
    </lineage>
</organism>